<organism evidence="1">
    <name type="scientific">freshwater metagenome</name>
    <dbReference type="NCBI Taxonomy" id="449393"/>
    <lineage>
        <taxon>unclassified sequences</taxon>
        <taxon>metagenomes</taxon>
        <taxon>ecological metagenomes</taxon>
    </lineage>
</organism>
<dbReference type="EMBL" id="CAEZZY010000056">
    <property type="protein sequence ID" value="CAB4778847.1"/>
    <property type="molecule type" value="Genomic_DNA"/>
</dbReference>
<protein>
    <submittedName>
        <fullName evidence="1">Unannotated protein</fullName>
    </submittedName>
</protein>
<gene>
    <name evidence="1" type="ORF">UFOPK2928_00638</name>
</gene>
<accession>A0A6J6W850</accession>
<proteinExistence type="predicted"/>
<reference evidence="1" key="1">
    <citation type="submission" date="2020-05" db="EMBL/GenBank/DDBJ databases">
        <authorList>
            <person name="Chiriac C."/>
            <person name="Salcher M."/>
            <person name="Ghai R."/>
            <person name="Kavagutti S V."/>
        </authorList>
    </citation>
    <scope>NUCLEOTIDE SEQUENCE</scope>
</reference>
<evidence type="ECO:0000313" key="1">
    <source>
        <dbReference type="EMBL" id="CAB4778847.1"/>
    </source>
</evidence>
<name>A0A6J6W850_9ZZZZ</name>
<dbReference type="AlphaFoldDB" id="A0A6J6W850"/>
<sequence length="151" mass="17402">MMQGLAANVRQGRCNAPSATQHVSLRSEPCVQKRARQARRAKLNHLALGINHLRLQLHFHTQIRNCHELTQHPLVFQLYPMCKSKLPMCQAEVRFCDGLFHHRRCELQLLQGLKGHLLSSSKYVWYVMAIQNLPIRGALVSRQSIPQHLSR</sequence>